<dbReference type="GO" id="GO:0044718">
    <property type="term" value="P:siderophore transmembrane transport"/>
    <property type="evidence" value="ECO:0007669"/>
    <property type="project" value="TreeGrafter"/>
</dbReference>
<dbReference type="PANTHER" id="PTHR30069">
    <property type="entry name" value="TONB-DEPENDENT OUTER MEMBRANE RECEPTOR"/>
    <property type="match status" value="1"/>
</dbReference>
<comment type="subcellular location">
    <subcellularLocation>
        <location evidence="1">Cell outer membrane</location>
        <topology evidence="1">Multi-pass membrane protein</topology>
    </subcellularLocation>
</comment>
<keyword evidence="5" id="KW-0732">Signal</keyword>
<keyword evidence="9" id="KW-0998">Cell outer membrane</keyword>
<evidence type="ECO:0000259" key="10">
    <source>
        <dbReference type="Pfam" id="PF00593"/>
    </source>
</evidence>
<dbReference type="Pfam" id="PF13620">
    <property type="entry name" value="CarboxypepD_reg"/>
    <property type="match status" value="1"/>
</dbReference>
<keyword evidence="12" id="KW-1185">Reference proteome</keyword>
<dbReference type="KEGG" id="adin:H7849_05710"/>
<gene>
    <name evidence="11" type="ORF">H7849_05710</name>
</gene>
<keyword evidence="8 11" id="KW-0675">Receptor</keyword>
<name>A0A7G8BLM4_9BACT</name>
<dbReference type="InterPro" id="IPR036942">
    <property type="entry name" value="Beta-barrel_TonB_sf"/>
</dbReference>
<evidence type="ECO:0000256" key="7">
    <source>
        <dbReference type="ARBA" id="ARBA00023136"/>
    </source>
</evidence>
<organism evidence="11 12">
    <name type="scientific">Alloacidobacterium dinghuense</name>
    <dbReference type="NCBI Taxonomy" id="2763107"/>
    <lineage>
        <taxon>Bacteria</taxon>
        <taxon>Pseudomonadati</taxon>
        <taxon>Acidobacteriota</taxon>
        <taxon>Terriglobia</taxon>
        <taxon>Terriglobales</taxon>
        <taxon>Acidobacteriaceae</taxon>
        <taxon>Alloacidobacterium</taxon>
    </lineage>
</organism>
<evidence type="ECO:0000256" key="5">
    <source>
        <dbReference type="ARBA" id="ARBA00022729"/>
    </source>
</evidence>
<dbReference type="Gene3D" id="2.40.170.20">
    <property type="entry name" value="TonB-dependent receptor, beta-barrel domain"/>
    <property type="match status" value="1"/>
</dbReference>
<keyword evidence="7" id="KW-0472">Membrane</keyword>
<protein>
    <submittedName>
        <fullName evidence="11">TonB-dependent receptor</fullName>
    </submittedName>
</protein>
<keyword evidence="2" id="KW-0813">Transport</keyword>
<evidence type="ECO:0000256" key="8">
    <source>
        <dbReference type="ARBA" id="ARBA00023170"/>
    </source>
</evidence>
<evidence type="ECO:0000256" key="2">
    <source>
        <dbReference type="ARBA" id="ARBA00022448"/>
    </source>
</evidence>
<dbReference type="Gene3D" id="2.170.130.10">
    <property type="entry name" value="TonB-dependent receptor, plug domain"/>
    <property type="match status" value="1"/>
</dbReference>
<proteinExistence type="predicted"/>
<sequence>MPQVHTGSKVVPARERWATQGLDLRTVSACAVLLFLSVQSVVAQRQTTERRRSGRLEGTVSEARSAGKLYLAGARVQALGPITMETKTNGEGAFVFDELPPGTYKLTASAQGMDGEQTVTLTSNQVVRVLLLLKPARVTTTIDVSTADTAKKTPSPVQTIGEKTLTYAPNVNERMETLLPLVPGVVRGPDGHINLKGARNTQSGALVNSANVTDPVTGSPAINLPIDVVESVQVVSNPYDPEYGRFTGAVSSVETKTGSYEKRHFSIQNILPRWRDRDGSIVGIGAATPRMTLSGPLIKDKLSLIQSFEYRFVRTPVNSLPPLQRDTTQESVDTYSQVDLKISPQQTATMSLAVYPQKLQYMGLNTFTPQPATADFHQRGYEIYGQHRYLTGAESALISQLSYKTYDADVTAQNNEPYQLLIDTTRGGYFNRQERNTWRLEGQETYQLAPRHFVGEHELKAGLNATHSSYIGHQVFLPVELIGGSGSPVEQITFTAPTSYGVTQSETAWFASDKWSPKTRLTFDLGVRFDSDTVTGTTHAAPRTGFIVLLTKDGRTLLKGGVGMFYDRVPLMFPAFERLPQRTVWMFDASGQASSSTLYLNRIVGGLHNPESIAWSAAIERQVLEHLAMRFEYEQRNTTKDFTVSPLSSGNAGIIALSNAGRDFYREFQVAARYSSERMSLNGSYARSRAYGNLNDPALFFGNYPQAVIQPDARARLPFDAPNRFLFWADIAGPKRFTLIPVYDLHTGFPYSPWNEFHEYAGPRNERRYPRFSSMDLQVSRPFSLHVRDSRRLQVRVGFGVFNVFNHFNPRDVQNNVASNEFGEFLNDAWREYRGKFVFQF</sequence>
<accession>A0A7G8BLM4</accession>
<dbReference type="AlphaFoldDB" id="A0A7G8BLM4"/>
<dbReference type="Pfam" id="PF00593">
    <property type="entry name" value="TonB_dep_Rec_b-barrel"/>
    <property type="match status" value="1"/>
</dbReference>
<reference evidence="11 12" key="1">
    <citation type="submission" date="2020-08" db="EMBL/GenBank/DDBJ databases">
        <title>Edaphobacter telluris sp. nov. and Acidobacterium dinghuensis sp. nov., two acidobacteria isolated from forest soil.</title>
        <authorList>
            <person name="Fu J."/>
            <person name="Qiu L."/>
        </authorList>
    </citation>
    <scope>NUCLEOTIDE SEQUENCE [LARGE SCALE GENOMIC DNA]</scope>
    <source>
        <strain evidence="11">4Y35</strain>
    </source>
</reference>
<evidence type="ECO:0000256" key="3">
    <source>
        <dbReference type="ARBA" id="ARBA00022452"/>
    </source>
</evidence>
<evidence type="ECO:0000256" key="4">
    <source>
        <dbReference type="ARBA" id="ARBA00022692"/>
    </source>
</evidence>
<dbReference type="Gene3D" id="2.60.40.1120">
    <property type="entry name" value="Carboxypeptidase-like, regulatory domain"/>
    <property type="match status" value="1"/>
</dbReference>
<dbReference type="SUPFAM" id="SSF56935">
    <property type="entry name" value="Porins"/>
    <property type="match status" value="1"/>
</dbReference>
<keyword evidence="4" id="KW-0812">Transmembrane</keyword>
<dbReference type="InterPro" id="IPR013784">
    <property type="entry name" value="Carb-bd-like_fold"/>
</dbReference>
<dbReference type="Proteomes" id="UP000515312">
    <property type="component" value="Chromosome"/>
</dbReference>
<evidence type="ECO:0000256" key="9">
    <source>
        <dbReference type="ARBA" id="ARBA00023237"/>
    </source>
</evidence>
<dbReference type="EMBL" id="CP060394">
    <property type="protein sequence ID" value="QNI33444.1"/>
    <property type="molecule type" value="Genomic_DNA"/>
</dbReference>
<evidence type="ECO:0000313" key="11">
    <source>
        <dbReference type="EMBL" id="QNI33444.1"/>
    </source>
</evidence>
<evidence type="ECO:0000256" key="6">
    <source>
        <dbReference type="ARBA" id="ARBA00023077"/>
    </source>
</evidence>
<dbReference type="GO" id="GO:0009279">
    <property type="term" value="C:cell outer membrane"/>
    <property type="evidence" value="ECO:0007669"/>
    <property type="project" value="UniProtKB-SubCell"/>
</dbReference>
<feature type="domain" description="TonB-dependent receptor-like beta-barrel" evidence="10">
    <location>
        <begin position="358"/>
        <end position="551"/>
    </location>
</feature>
<dbReference type="InterPro" id="IPR037066">
    <property type="entry name" value="Plug_dom_sf"/>
</dbReference>
<dbReference type="GO" id="GO:0015344">
    <property type="term" value="F:siderophore uptake transmembrane transporter activity"/>
    <property type="evidence" value="ECO:0007669"/>
    <property type="project" value="TreeGrafter"/>
</dbReference>
<dbReference type="SUPFAM" id="SSF49452">
    <property type="entry name" value="Starch-binding domain-like"/>
    <property type="match status" value="1"/>
</dbReference>
<dbReference type="InterPro" id="IPR000531">
    <property type="entry name" value="Beta-barrel_TonB"/>
</dbReference>
<evidence type="ECO:0000313" key="12">
    <source>
        <dbReference type="Proteomes" id="UP000515312"/>
    </source>
</evidence>
<keyword evidence="6" id="KW-0798">TonB box</keyword>
<evidence type="ECO:0000256" key="1">
    <source>
        <dbReference type="ARBA" id="ARBA00004571"/>
    </source>
</evidence>
<dbReference type="GO" id="GO:0030246">
    <property type="term" value="F:carbohydrate binding"/>
    <property type="evidence" value="ECO:0007669"/>
    <property type="project" value="InterPro"/>
</dbReference>
<dbReference type="PANTHER" id="PTHR30069:SF29">
    <property type="entry name" value="HEMOGLOBIN AND HEMOGLOBIN-HAPTOGLOBIN-BINDING PROTEIN 1-RELATED"/>
    <property type="match status" value="1"/>
</dbReference>
<dbReference type="InterPro" id="IPR039426">
    <property type="entry name" value="TonB-dep_rcpt-like"/>
</dbReference>
<keyword evidence="3" id="KW-1134">Transmembrane beta strand</keyword>